<dbReference type="AlphaFoldDB" id="A0ABD1E037"/>
<accession>A0ABD1E037</accession>
<comment type="caution">
    <text evidence="1">The sequence shown here is derived from an EMBL/GenBank/DDBJ whole genome shotgun (WGS) entry which is preliminary data.</text>
</comment>
<evidence type="ECO:0000313" key="2">
    <source>
        <dbReference type="Proteomes" id="UP001566132"/>
    </source>
</evidence>
<reference evidence="1 2" key="1">
    <citation type="submission" date="2024-05" db="EMBL/GenBank/DDBJ databases">
        <title>Genetic variation in Jamaican populations of the coffee berry borer (Hypothenemus hampei).</title>
        <authorList>
            <person name="Errbii M."/>
            <person name="Myrie A."/>
        </authorList>
    </citation>
    <scope>NUCLEOTIDE SEQUENCE [LARGE SCALE GENOMIC DNA]</scope>
    <source>
        <strain evidence="1">JA-Hopewell-2020-01-JO</strain>
        <tissue evidence="1">Whole body</tissue>
    </source>
</reference>
<proteinExistence type="predicted"/>
<name>A0ABD1E037_HYPHA</name>
<gene>
    <name evidence="1" type="ORF">ABEB36_015618</name>
</gene>
<evidence type="ECO:0000313" key="1">
    <source>
        <dbReference type="EMBL" id="KAL1487711.1"/>
    </source>
</evidence>
<dbReference type="Proteomes" id="UP001566132">
    <property type="component" value="Unassembled WGS sequence"/>
</dbReference>
<sequence>MNQRSLRKIPKDWSIYVPAFDPRPRVVLEPPSRSQPQLQSQATRWLSEKQYDKTNVITHLTRSTTIKRPLPEQYILQGYKEITYQILILEPNTKHYPLMWRCAKCRMKKAIRHAMYDWKLYPAWREMLCDEIMHRKCDRCREMTIGSLTVQSSIY</sequence>
<organism evidence="1 2">
    <name type="scientific">Hypothenemus hampei</name>
    <name type="common">Coffee berry borer</name>
    <dbReference type="NCBI Taxonomy" id="57062"/>
    <lineage>
        <taxon>Eukaryota</taxon>
        <taxon>Metazoa</taxon>
        <taxon>Ecdysozoa</taxon>
        <taxon>Arthropoda</taxon>
        <taxon>Hexapoda</taxon>
        <taxon>Insecta</taxon>
        <taxon>Pterygota</taxon>
        <taxon>Neoptera</taxon>
        <taxon>Endopterygota</taxon>
        <taxon>Coleoptera</taxon>
        <taxon>Polyphaga</taxon>
        <taxon>Cucujiformia</taxon>
        <taxon>Curculionidae</taxon>
        <taxon>Scolytinae</taxon>
        <taxon>Hypothenemus</taxon>
    </lineage>
</organism>
<keyword evidence="2" id="KW-1185">Reference proteome</keyword>
<evidence type="ECO:0008006" key="3">
    <source>
        <dbReference type="Google" id="ProtNLM"/>
    </source>
</evidence>
<dbReference type="EMBL" id="JBDJPC010000020">
    <property type="protein sequence ID" value="KAL1487711.1"/>
    <property type="molecule type" value="Genomic_DNA"/>
</dbReference>
<protein>
    <recommendedName>
        <fullName evidence="3">Zinc-binding domain-containing protein</fullName>
    </recommendedName>
</protein>